<keyword evidence="3" id="KW-1185">Reference proteome</keyword>
<dbReference type="EMBL" id="JBAWKB010000004">
    <property type="protein sequence ID" value="MFH6772665.1"/>
    <property type="molecule type" value="Genomic_DNA"/>
</dbReference>
<feature type="transmembrane region" description="Helical" evidence="1">
    <location>
        <begin position="337"/>
        <end position="356"/>
    </location>
</feature>
<evidence type="ECO:0000313" key="3">
    <source>
        <dbReference type="Proteomes" id="UP001610100"/>
    </source>
</evidence>
<dbReference type="Pfam" id="PF12412">
    <property type="entry name" value="DUF3667"/>
    <property type="match status" value="1"/>
</dbReference>
<feature type="transmembrane region" description="Helical" evidence="1">
    <location>
        <begin position="85"/>
        <end position="102"/>
    </location>
</feature>
<dbReference type="InterPro" id="IPR022134">
    <property type="entry name" value="DUF3667"/>
</dbReference>
<feature type="transmembrane region" description="Helical" evidence="1">
    <location>
        <begin position="267"/>
        <end position="290"/>
    </location>
</feature>
<proteinExistence type="predicted"/>
<keyword evidence="1" id="KW-0812">Transmembrane</keyword>
<feature type="transmembrane region" description="Helical" evidence="1">
    <location>
        <begin position="241"/>
        <end position="260"/>
    </location>
</feature>
<sequence>MAGEKQICKNCETEFNADFNFCPNCGQKAKDDLTIGVLFYNTISNYFSFDARFFKSVIPLLLKPGYLAKTFVQGKRLLYLHPAQLYLFVSVIFFFILSITVVNRQVETLDNTLQKTAGKPLFSETEENLAKLVDTAQVDSVMQVLKEKNPEIAKQTNLKSIDSLIKAENGNQSLKKGFTWGFDQKKIDSLIAIDAPKSEIYKAMGMSDDASWFSKKIHAQLLKLYKQRNGGQLLKAVYDTIPISLFILLPIFALLLKMFFYKRGPYAYHLVFSFYFYSFLFTVFSIMLIANEIVKIPGFINFLFMLSTFIYLLIAVKRFYEKGWFNSFFKTSLITGIYFLFVIPIAAIILTLVGFMSF</sequence>
<accession>A0ABW7N1N1</accession>
<gene>
    <name evidence="2" type="ORF">V8G58_12040</name>
</gene>
<keyword evidence="1" id="KW-0472">Membrane</keyword>
<name>A0ABW7N1N1_9FLAO</name>
<dbReference type="RefSeq" id="WP_344741910.1">
    <property type="nucleotide sequence ID" value="NZ_BAABAY010000006.1"/>
</dbReference>
<evidence type="ECO:0000256" key="1">
    <source>
        <dbReference type="SAM" id="Phobius"/>
    </source>
</evidence>
<keyword evidence="1" id="KW-1133">Transmembrane helix</keyword>
<comment type="caution">
    <text evidence="2">The sequence shown here is derived from an EMBL/GenBank/DDBJ whole genome shotgun (WGS) entry which is preliminary data.</text>
</comment>
<organism evidence="2 3">
    <name type="scientific">Gaetbulibacter aestuarii</name>
    <dbReference type="NCBI Taxonomy" id="1502358"/>
    <lineage>
        <taxon>Bacteria</taxon>
        <taxon>Pseudomonadati</taxon>
        <taxon>Bacteroidota</taxon>
        <taxon>Flavobacteriia</taxon>
        <taxon>Flavobacteriales</taxon>
        <taxon>Flavobacteriaceae</taxon>
        <taxon>Gaetbulibacter</taxon>
    </lineage>
</organism>
<reference evidence="2 3" key="1">
    <citation type="submission" date="2024-02" db="EMBL/GenBank/DDBJ databases">
        <title>A Gaetbulibacter species isolated from tidal flats and genomic insights of their niches.</title>
        <authorList>
            <person name="Ye Y."/>
        </authorList>
    </citation>
    <scope>NUCLEOTIDE SEQUENCE [LARGE SCALE GENOMIC DNA]</scope>
    <source>
        <strain evidence="2 3">KYW382</strain>
    </source>
</reference>
<feature type="transmembrane region" description="Helical" evidence="1">
    <location>
        <begin position="296"/>
        <end position="316"/>
    </location>
</feature>
<dbReference type="Proteomes" id="UP001610100">
    <property type="component" value="Unassembled WGS sequence"/>
</dbReference>
<protein>
    <submittedName>
        <fullName evidence="2">DUF3667 domain-containing protein</fullName>
    </submittedName>
</protein>
<evidence type="ECO:0000313" key="2">
    <source>
        <dbReference type="EMBL" id="MFH6772665.1"/>
    </source>
</evidence>